<name>A0A1X2GNT4_9FUNG</name>
<feature type="compositionally biased region" description="Polar residues" evidence="1">
    <location>
        <begin position="177"/>
        <end position="196"/>
    </location>
</feature>
<organism evidence="2 3">
    <name type="scientific">Hesseltinella vesiculosa</name>
    <dbReference type="NCBI Taxonomy" id="101127"/>
    <lineage>
        <taxon>Eukaryota</taxon>
        <taxon>Fungi</taxon>
        <taxon>Fungi incertae sedis</taxon>
        <taxon>Mucoromycota</taxon>
        <taxon>Mucoromycotina</taxon>
        <taxon>Mucoromycetes</taxon>
        <taxon>Mucorales</taxon>
        <taxon>Cunninghamellaceae</taxon>
        <taxon>Hesseltinella</taxon>
    </lineage>
</organism>
<dbReference type="AlphaFoldDB" id="A0A1X2GNT4"/>
<evidence type="ECO:0008006" key="4">
    <source>
        <dbReference type="Google" id="ProtNLM"/>
    </source>
</evidence>
<feature type="compositionally biased region" description="Acidic residues" evidence="1">
    <location>
        <begin position="137"/>
        <end position="150"/>
    </location>
</feature>
<dbReference type="PANTHER" id="PTHR13621:SF2">
    <property type="entry name" value="PROLINE-RICH PROTEIN PRCC"/>
    <property type="match status" value="1"/>
</dbReference>
<dbReference type="Pfam" id="PF10253">
    <property type="entry name" value="PRCC"/>
    <property type="match status" value="1"/>
</dbReference>
<comment type="caution">
    <text evidence="2">The sequence shown here is derived from an EMBL/GenBank/DDBJ whole genome shotgun (WGS) entry which is preliminary data.</text>
</comment>
<keyword evidence="3" id="KW-1185">Reference proteome</keyword>
<dbReference type="PANTHER" id="PTHR13621">
    <property type="entry name" value="PROLINE-RICH PROTEIN PRCC"/>
    <property type="match status" value="1"/>
</dbReference>
<dbReference type="STRING" id="101127.A0A1X2GNT4"/>
<reference evidence="2 3" key="1">
    <citation type="submission" date="2016-07" db="EMBL/GenBank/DDBJ databases">
        <title>Pervasive Adenine N6-methylation of Active Genes in Fungi.</title>
        <authorList>
            <consortium name="DOE Joint Genome Institute"/>
            <person name="Mondo S.J."/>
            <person name="Dannebaum R.O."/>
            <person name="Kuo R.C."/>
            <person name="Labutti K."/>
            <person name="Haridas S."/>
            <person name="Kuo A."/>
            <person name="Salamov A."/>
            <person name="Ahrendt S.R."/>
            <person name="Lipzen A."/>
            <person name="Sullivan W."/>
            <person name="Andreopoulos W.B."/>
            <person name="Clum A."/>
            <person name="Lindquist E."/>
            <person name="Daum C."/>
            <person name="Ramamoorthy G.K."/>
            <person name="Gryganskyi A."/>
            <person name="Culley D."/>
            <person name="Magnuson J.K."/>
            <person name="James T.Y."/>
            <person name="O'Malley M.A."/>
            <person name="Stajich J.E."/>
            <person name="Spatafora J.W."/>
            <person name="Visel A."/>
            <person name="Grigoriev I.V."/>
        </authorList>
    </citation>
    <scope>NUCLEOTIDE SEQUENCE [LARGE SCALE GENOMIC DNA]</scope>
    <source>
        <strain evidence="2 3">NRRL 3301</strain>
    </source>
</reference>
<dbReference type="Proteomes" id="UP000242146">
    <property type="component" value="Unassembled WGS sequence"/>
</dbReference>
<protein>
    <recommendedName>
        <fullName evidence="4">Proline-rich protein PRCC</fullName>
    </recommendedName>
</protein>
<accession>A0A1X2GNT4</accession>
<evidence type="ECO:0000313" key="2">
    <source>
        <dbReference type="EMBL" id="ORX58077.1"/>
    </source>
</evidence>
<evidence type="ECO:0000313" key="3">
    <source>
        <dbReference type="Proteomes" id="UP000242146"/>
    </source>
</evidence>
<evidence type="ECO:0000256" key="1">
    <source>
        <dbReference type="SAM" id="MobiDB-lite"/>
    </source>
</evidence>
<feature type="region of interest" description="Disordered" evidence="1">
    <location>
        <begin position="1"/>
        <end position="201"/>
    </location>
</feature>
<dbReference type="OrthoDB" id="206969at2759"/>
<dbReference type="InterPro" id="IPR018800">
    <property type="entry name" value="PRCC"/>
</dbReference>
<gene>
    <name evidence="2" type="ORF">DM01DRAFT_1333749</name>
</gene>
<dbReference type="EMBL" id="MCGT01000007">
    <property type="protein sequence ID" value="ORX58077.1"/>
    <property type="molecule type" value="Genomic_DNA"/>
</dbReference>
<dbReference type="GO" id="GO:0005634">
    <property type="term" value="C:nucleus"/>
    <property type="evidence" value="ECO:0007669"/>
    <property type="project" value="TreeGrafter"/>
</dbReference>
<sequence>MSLVANYDSSGSDSEDDQPQRTSTLSQLLPPPKSQKQERPIQQKKAVFYVPVDQHNLEDDEEDDQPKKRLKVANKGASLTDLLPAPKNSLFKKPTPSSSAKAVAHAVHGSALAKPSPQPTLPALPVSTAAQDMIEKEAEEEDDDDDDEEEHISTSHAGSFFKLGHQLKGKARETSKAKPSQPTRPTTLEKTQQTAEQVELDDPNAIYAYGADPNAYAAYYQYYEQQSDGASHNETLDSDVLSQLGGKRRGEDAGVKIVDLNQTDMLPSEDWRRRAMESQPKLPADLMGPSMEANALQKKKNNIMALAAQARNMQQTLEDQYAQQRIVKNEARRRYGF</sequence>
<proteinExistence type="predicted"/>
<feature type="compositionally biased region" description="Low complexity" evidence="1">
    <location>
        <begin position="97"/>
        <end position="111"/>
    </location>
</feature>